<keyword evidence="1" id="KW-0472">Membrane</keyword>
<dbReference type="InterPro" id="IPR043968">
    <property type="entry name" value="SGNH"/>
</dbReference>
<dbReference type="GO" id="GO:0000271">
    <property type="term" value="P:polysaccharide biosynthetic process"/>
    <property type="evidence" value="ECO:0007669"/>
    <property type="project" value="TreeGrafter"/>
</dbReference>
<feature type="transmembrane region" description="Helical" evidence="1">
    <location>
        <begin position="92"/>
        <end position="110"/>
    </location>
</feature>
<feature type="domain" description="SGNH" evidence="3">
    <location>
        <begin position="189"/>
        <end position="395"/>
    </location>
</feature>
<dbReference type="PANTHER" id="PTHR23028:SF53">
    <property type="entry name" value="ACYL_TRANSF_3 DOMAIN-CONTAINING PROTEIN"/>
    <property type="match status" value="1"/>
</dbReference>
<evidence type="ECO:0000313" key="4">
    <source>
        <dbReference type="Proteomes" id="UP000095287"/>
    </source>
</evidence>
<dbReference type="Pfam" id="PF19040">
    <property type="entry name" value="SGNH"/>
    <property type="match status" value="1"/>
</dbReference>
<protein>
    <submittedName>
        <fullName evidence="5">SGNH domain-containing protein</fullName>
    </submittedName>
</protein>
<evidence type="ECO:0000256" key="2">
    <source>
        <dbReference type="SAM" id="SignalP"/>
    </source>
</evidence>
<evidence type="ECO:0000259" key="3">
    <source>
        <dbReference type="Pfam" id="PF19040"/>
    </source>
</evidence>
<dbReference type="GO" id="GO:0016020">
    <property type="term" value="C:membrane"/>
    <property type="evidence" value="ECO:0007669"/>
    <property type="project" value="TreeGrafter"/>
</dbReference>
<feature type="signal peptide" evidence="2">
    <location>
        <begin position="1"/>
        <end position="18"/>
    </location>
</feature>
<proteinExistence type="predicted"/>
<name>A0A1I7Y954_9BILA</name>
<keyword evidence="4" id="KW-1185">Reference proteome</keyword>
<keyword evidence="1" id="KW-1133">Transmembrane helix</keyword>
<organism evidence="4 5">
    <name type="scientific">Steinernema glaseri</name>
    <dbReference type="NCBI Taxonomy" id="37863"/>
    <lineage>
        <taxon>Eukaryota</taxon>
        <taxon>Metazoa</taxon>
        <taxon>Ecdysozoa</taxon>
        <taxon>Nematoda</taxon>
        <taxon>Chromadorea</taxon>
        <taxon>Rhabditida</taxon>
        <taxon>Tylenchina</taxon>
        <taxon>Panagrolaimomorpha</taxon>
        <taxon>Strongyloidoidea</taxon>
        <taxon>Steinernematidae</taxon>
        <taxon>Steinernema</taxon>
    </lineage>
</organism>
<dbReference type="AlphaFoldDB" id="A0A1I7Y954"/>
<evidence type="ECO:0000256" key="1">
    <source>
        <dbReference type="SAM" id="Phobius"/>
    </source>
</evidence>
<feature type="chain" id="PRO_5009311952" evidence="2">
    <location>
        <begin position="19"/>
        <end position="479"/>
    </location>
</feature>
<evidence type="ECO:0000313" key="5">
    <source>
        <dbReference type="WBParaSite" id="L893_g14014.t1"/>
    </source>
</evidence>
<feature type="transmembrane region" description="Helical" evidence="1">
    <location>
        <begin position="28"/>
        <end position="47"/>
    </location>
</feature>
<feature type="transmembrane region" description="Helical" evidence="1">
    <location>
        <begin position="59"/>
        <end position="80"/>
    </location>
</feature>
<sequence length="479" mass="53392">MVTVLVAILMAFGPSVSGSKVEKLFSNRFLVFIGNHSFAFYLVYWPILEAFRCANGQTYLSVSQASQSLLVIVLVAVPFRFVMDRTISSRKVLSSAVSVLSFALATLLITSRSSASSLEITYGSIQTTNSPSVLKPHDFFWSQSETYFDSTWNYNQIVENAIRKNSEWFAWPKADRNLPNCRSVKDFDNFCHVFDGPGNLKIAMIGDGFPSAFEAVKDRFRQIDVFYSDECNVLQWDLESSQDPCAKYFSTVYSRIAEIKPDLVFLFRIHVSSSDQLSENSAKTLAKLAQSSGHIIVSGPVLAPNEAVADVLSKSLQRTIPLELSVDLNDYARSQTLFLEWRAVIEKHCQNCSIIDFNASLCGESGKCSYHDQKTLLGYFVDSRRLSFKGHELIFPSLNGVVQEVCSVPISKEMYRKNRVLLDIEKRSSSSFLFLLINVPNFEKGANLGGVGVKSLAKNVNIGDHPPPPSASARLELSH</sequence>
<keyword evidence="2" id="KW-0732">Signal</keyword>
<keyword evidence="1" id="KW-0812">Transmembrane</keyword>
<accession>A0A1I7Y954</accession>
<dbReference type="PANTHER" id="PTHR23028">
    <property type="entry name" value="ACETYLTRANSFERASE"/>
    <property type="match status" value="1"/>
</dbReference>
<dbReference type="Proteomes" id="UP000095287">
    <property type="component" value="Unplaced"/>
</dbReference>
<dbReference type="InterPro" id="IPR050879">
    <property type="entry name" value="Acyltransferase_3"/>
</dbReference>
<dbReference type="WBParaSite" id="L893_g14014.t1">
    <property type="protein sequence ID" value="L893_g14014.t1"/>
    <property type="gene ID" value="L893_g14014"/>
</dbReference>
<reference evidence="5" key="1">
    <citation type="submission" date="2016-11" db="UniProtKB">
        <authorList>
            <consortium name="WormBaseParasite"/>
        </authorList>
    </citation>
    <scope>IDENTIFICATION</scope>
</reference>